<dbReference type="eggNOG" id="COG3871">
    <property type="taxonomic scope" value="Bacteria"/>
</dbReference>
<dbReference type="RefSeq" id="WP_004581078.1">
    <property type="nucleotide sequence ID" value="NZ_AP028878.1"/>
</dbReference>
<dbReference type="EMBL" id="APLQ01000014">
    <property type="protein sequence ID" value="ENO12848.1"/>
    <property type="molecule type" value="Genomic_DNA"/>
</dbReference>
<dbReference type="PATRIC" id="fig|626887.3.peg.3130"/>
<feature type="domain" description="General stress protein FMN-binding split barrel" evidence="1">
    <location>
        <begin position="5"/>
        <end position="152"/>
    </location>
</feature>
<organism evidence="2 3">
    <name type="scientific">Marinobacter nanhaiticus D15-8W</name>
    <dbReference type="NCBI Taxonomy" id="626887"/>
    <lineage>
        <taxon>Bacteria</taxon>
        <taxon>Pseudomonadati</taxon>
        <taxon>Pseudomonadota</taxon>
        <taxon>Gammaproteobacteria</taxon>
        <taxon>Pseudomonadales</taxon>
        <taxon>Marinobacteraceae</taxon>
        <taxon>Marinobacter</taxon>
    </lineage>
</organism>
<dbReference type="Pfam" id="PF16242">
    <property type="entry name" value="Pyrid_ox_like"/>
    <property type="match status" value="1"/>
</dbReference>
<dbReference type="InterPro" id="IPR038725">
    <property type="entry name" value="YdaG_split_barrel_FMN-bd"/>
</dbReference>
<evidence type="ECO:0000259" key="1">
    <source>
        <dbReference type="Pfam" id="PF16242"/>
    </source>
</evidence>
<dbReference type="InterPro" id="IPR012349">
    <property type="entry name" value="Split_barrel_FMN-bd"/>
</dbReference>
<evidence type="ECO:0000313" key="2">
    <source>
        <dbReference type="EMBL" id="ENO12848.1"/>
    </source>
</evidence>
<sequence length="162" mass="18495">MSSPEHKEKVWDLIRHIKTGMLTTLHGEELRARPMHLVQDEYDGTLWFFTDLESEKVFEVENDSDVCVAFADTHDDTYVSMTGVGRIVKDKALIDKFWNPFIGAWFPDGKGSPNVGLIEIKIQKGEYWNSDTSKMVSFFKMAKANAKDETPNMGEHEKFGTS</sequence>
<evidence type="ECO:0000313" key="3">
    <source>
        <dbReference type="Proteomes" id="UP000013165"/>
    </source>
</evidence>
<gene>
    <name evidence="2" type="ORF">J057_15660</name>
</gene>
<dbReference type="STRING" id="626887.J057_15660"/>
<dbReference type="OrthoDB" id="1432662at2"/>
<proteinExistence type="predicted"/>
<comment type="caution">
    <text evidence="2">The sequence shown here is derived from an EMBL/GenBank/DDBJ whole genome shotgun (WGS) entry which is preliminary data.</text>
</comment>
<name>N6WVH7_9GAMM</name>
<dbReference type="Gene3D" id="2.30.110.10">
    <property type="entry name" value="Electron Transport, Fmn-binding Protein, Chain A"/>
    <property type="match status" value="1"/>
</dbReference>
<dbReference type="PANTHER" id="PTHR34818">
    <property type="entry name" value="PROTEIN BLI-3"/>
    <property type="match status" value="1"/>
</dbReference>
<dbReference type="SUPFAM" id="SSF50475">
    <property type="entry name" value="FMN-binding split barrel"/>
    <property type="match status" value="1"/>
</dbReference>
<dbReference type="HOGENOM" id="CLU_091428_1_1_6"/>
<dbReference type="PANTHER" id="PTHR34818:SF1">
    <property type="entry name" value="PROTEIN BLI-3"/>
    <property type="match status" value="1"/>
</dbReference>
<accession>N6WVH7</accession>
<dbReference type="InterPro" id="IPR052917">
    <property type="entry name" value="Stress-Dev_Protein"/>
</dbReference>
<protein>
    <submittedName>
        <fullName evidence="2">Pyridoxamine 5'-phosphate oxidase</fullName>
    </submittedName>
</protein>
<reference evidence="2 3" key="1">
    <citation type="journal article" date="2013" name="Genome Announc.">
        <title>Genome Sequence of the Polycyclic Aromatic Hydrocarbon-Degrading Bacterium Strain Marinobacter nanhaiticus D15-8WT.</title>
        <authorList>
            <person name="Cui Z."/>
            <person name="Gao W."/>
            <person name="Li Q."/>
            <person name="Xu G."/>
            <person name="Zheng L."/>
        </authorList>
    </citation>
    <scope>NUCLEOTIDE SEQUENCE [LARGE SCALE GENOMIC DNA]</scope>
    <source>
        <strain evidence="2 3">D15-8W</strain>
    </source>
</reference>
<dbReference type="AlphaFoldDB" id="N6WVH7"/>
<dbReference type="Proteomes" id="UP000013165">
    <property type="component" value="Unassembled WGS sequence"/>
</dbReference>
<keyword evidence="3" id="KW-1185">Reference proteome</keyword>